<dbReference type="CDD" id="cd06233">
    <property type="entry name" value="M14-like"/>
    <property type="match status" value="1"/>
</dbReference>
<name>A0A5C8NYA2_9BURK</name>
<sequence>MGFVAQPVSEALAGACFAPDYASARARFLAAAARAGARLDVFVNDAAVAPDGGSLTTDVAVLGPDRADRALLLVSGTHGPEGFVGSAAQVALLDAIATGAPVPPVRVVLVHAINPYGFAHITRTTENNVDLNRNFIDWSAGAPGNPAYVELHAALCPSVWTPEALAAADAARIDWIGRNGQDAFVDMTSRGQYTHADGLNYGGIGPEWSNRTLEAIVRRHLSSAGRIALIDWHTALGERGQPFFLCFNEPGGPGWERAGDWWGREQVETRGGFGGAARPKYTGLLFHGVQRYAAQADVTGAVIEFGTVDMDDARRALQADRWLRFGDAAAADPRRAALREQVREAFSPQSLDWQRSVLGHAIGIQHATLAGLAAWR</sequence>
<evidence type="ECO:0000313" key="1">
    <source>
        <dbReference type="EMBL" id="TXL66100.1"/>
    </source>
</evidence>
<dbReference type="AlphaFoldDB" id="A0A5C8NYA2"/>
<keyword evidence="2" id="KW-1185">Reference proteome</keyword>
<proteinExistence type="predicted"/>
<dbReference type="OrthoDB" id="4014363at2"/>
<dbReference type="Gene3D" id="3.40.630.10">
    <property type="entry name" value="Zn peptidases"/>
    <property type="match status" value="1"/>
</dbReference>
<gene>
    <name evidence="1" type="ORF">FHP08_08475</name>
</gene>
<organism evidence="1 2">
    <name type="scientific">Zeimonas arvi</name>
    <dbReference type="NCBI Taxonomy" id="2498847"/>
    <lineage>
        <taxon>Bacteria</taxon>
        <taxon>Pseudomonadati</taxon>
        <taxon>Pseudomonadota</taxon>
        <taxon>Betaproteobacteria</taxon>
        <taxon>Burkholderiales</taxon>
        <taxon>Burkholderiaceae</taxon>
        <taxon>Zeimonas</taxon>
    </lineage>
</organism>
<dbReference type="EMBL" id="VDUY01000003">
    <property type="protein sequence ID" value="TXL66100.1"/>
    <property type="molecule type" value="Genomic_DNA"/>
</dbReference>
<dbReference type="Pfam" id="PF10994">
    <property type="entry name" value="DUF2817"/>
    <property type="match status" value="1"/>
</dbReference>
<dbReference type="RefSeq" id="WP_147704014.1">
    <property type="nucleotide sequence ID" value="NZ_VDUY01000003.1"/>
</dbReference>
<accession>A0A5C8NYA2</accession>
<dbReference type="InterPro" id="IPR021259">
    <property type="entry name" value="DUF2817"/>
</dbReference>
<dbReference type="SUPFAM" id="SSF53187">
    <property type="entry name" value="Zn-dependent exopeptidases"/>
    <property type="match status" value="1"/>
</dbReference>
<evidence type="ECO:0000313" key="2">
    <source>
        <dbReference type="Proteomes" id="UP000321548"/>
    </source>
</evidence>
<protein>
    <submittedName>
        <fullName evidence="1">DUF2817 domain-containing protein</fullName>
    </submittedName>
</protein>
<reference evidence="1 2" key="1">
    <citation type="submission" date="2019-06" db="EMBL/GenBank/DDBJ databases">
        <title>Quisquiliibacterium sp. nov., isolated from a maize field.</title>
        <authorList>
            <person name="Lin S.-Y."/>
            <person name="Tsai C.-F."/>
            <person name="Young C.-C."/>
        </authorList>
    </citation>
    <scope>NUCLEOTIDE SEQUENCE [LARGE SCALE GENOMIC DNA]</scope>
    <source>
        <strain evidence="1 2">CC-CFT501</strain>
    </source>
</reference>
<dbReference type="Proteomes" id="UP000321548">
    <property type="component" value="Unassembled WGS sequence"/>
</dbReference>
<comment type="caution">
    <text evidence="1">The sequence shown here is derived from an EMBL/GenBank/DDBJ whole genome shotgun (WGS) entry which is preliminary data.</text>
</comment>